<comment type="caution">
    <text evidence="2">The sequence shown here is derived from an EMBL/GenBank/DDBJ whole genome shotgun (WGS) entry which is preliminary data.</text>
</comment>
<dbReference type="EMBL" id="BGZK01000515">
    <property type="protein sequence ID" value="GBP48002.1"/>
    <property type="molecule type" value="Genomic_DNA"/>
</dbReference>
<sequence>MSKREIFSQTHYNRDNKRPKLDLSVAEQNFAGNEHQSENKWGDDIEDEVLLIASQVCEASFSSKNSTLPGYSICMQPKLTSTQICQPQILGKNEFPFKIPLHTSAYNATAESNVANLADKINNHVDFKEKTLDELRLYVSHLQDENSKLISENIDITNKYRSKEGETKILRDNLLSHKKSVENLKLEQVHAQEEIQRQFNEKLAVVNSEVESLKAQLDSKNLEIMNLKKRRALDSHNVKVTHVTLSANETMPRHLYRHPDPKKSVNDSGIQTDLKSEMLHLKKPLRIGGNSSLENGRWCYKSSVLEFIQYHFAPVIIKAAYRRHHRRQHPYAAGINQTPIISRQSLSISIYKQIKLFLSEVLLQLETLEQRMTIAFQKEADQEYINATAKYIPIIRTDLLQAKYTAFEFCRKCASQQKDASAMNIHSFAGAPWFNSNSLLKCF</sequence>
<feature type="coiled-coil region" evidence="1">
    <location>
        <begin position="181"/>
        <end position="230"/>
    </location>
</feature>
<dbReference type="AlphaFoldDB" id="A0A4C1WBZ3"/>
<proteinExistence type="predicted"/>
<evidence type="ECO:0000256" key="1">
    <source>
        <dbReference type="SAM" id="Coils"/>
    </source>
</evidence>
<dbReference type="Proteomes" id="UP000299102">
    <property type="component" value="Unassembled WGS sequence"/>
</dbReference>
<name>A0A4C1WBZ3_EUMVA</name>
<reference evidence="2 3" key="1">
    <citation type="journal article" date="2019" name="Commun. Biol.">
        <title>The bagworm genome reveals a unique fibroin gene that provides high tensile strength.</title>
        <authorList>
            <person name="Kono N."/>
            <person name="Nakamura H."/>
            <person name="Ohtoshi R."/>
            <person name="Tomita M."/>
            <person name="Numata K."/>
            <person name="Arakawa K."/>
        </authorList>
    </citation>
    <scope>NUCLEOTIDE SEQUENCE [LARGE SCALE GENOMIC DNA]</scope>
</reference>
<evidence type="ECO:0000313" key="3">
    <source>
        <dbReference type="Proteomes" id="UP000299102"/>
    </source>
</evidence>
<gene>
    <name evidence="2" type="ORF">EVAR_83703_1</name>
</gene>
<dbReference type="InterPro" id="IPR033349">
    <property type="entry name" value="ATRIP"/>
</dbReference>
<dbReference type="PANTHER" id="PTHR28594">
    <property type="entry name" value="ATR-INTERACTING PROTEIN"/>
    <property type="match status" value="1"/>
</dbReference>
<accession>A0A4C1WBZ3</accession>
<dbReference type="GO" id="GO:0006281">
    <property type="term" value="P:DNA repair"/>
    <property type="evidence" value="ECO:0007669"/>
    <property type="project" value="TreeGrafter"/>
</dbReference>
<dbReference type="OrthoDB" id="7668655at2759"/>
<evidence type="ECO:0000313" key="2">
    <source>
        <dbReference type="EMBL" id="GBP48002.1"/>
    </source>
</evidence>
<organism evidence="2 3">
    <name type="scientific">Eumeta variegata</name>
    <name type="common">Bagworm moth</name>
    <name type="synonym">Eumeta japonica</name>
    <dbReference type="NCBI Taxonomy" id="151549"/>
    <lineage>
        <taxon>Eukaryota</taxon>
        <taxon>Metazoa</taxon>
        <taxon>Ecdysozoa</taxon>
        <taxon>Arthropoda</taxon>
        <taxon>Hexapoda</taxon>
        <taxon>Insecta</taxon>
        <taxon>Pterygota</taxon>
        <taxon>Neoptera</taxon>
        <taxon>Endopterygota</taxon>
        <taxon>Lepidoptera</taxon>
        <taxon>Glossata</taxon>
        <taxon>Ditrysia</taxon>
        <taxon>Tineoidea</taxon>
        <taxon>Psychidae</taxon>
        <taxon>Oiketicinae</taxon>
        <taxon>Eumeta</taxon>
    </lineage>
</organism>
<protein>
    <submittedName>
        <fullName evidence="2">Uncharacterized protein</fullName>
    </submittedName>
</protein>
<keyword evidence="1" id="KW-0175">Coiled coil</keyword>
<dbReference type="STRING" id="151549.A0A4C1WBZ3"/>
<dbReference type="PANTHER" id="PTHR28594:SF1">
    <property type="entry name" value="ATR-INTERACTING PROTEIN"/>
    <property type="match status" value="1"/>
</dbReference>
<keyword evidence="3" id="KW-1185">Reference proteome</keyword>
<dbReference type="GO" id="GO:0000077">
    <property type="term" value="P:DNA damage checkpoint signaling"/>
    <property type="evidence" value="ECO:0007669"/>
    <property type="project" value="InterPro"/>
</dbReference>